<keyword evidence="2" id="KW-1185">Reference proteome</keyword>
<gene>
    <name evidence="1" type="ORF">SAMN05421833_1516</name>
</gene>
<dbReference type="Proteomes" id="UP000186096">
    <property type="component" value="Unassembled WGS sequence"/>
</dbReference>
<sequence>MSPCSRVAVCIRWTTTASVSLLASDLLPDVMVGAALREMGDEAVAPS</sequence>
<evidence type="ECO:0000313" key="2">
    <source>
        <dbReference type="Proteomes" id="UP000186096"/>
    </source>
</evidence>
<organism evidence="1 2">
    <name type="scientific">Microbispora rosea</name>
    <dbReference type="NCBI Taxonomy" id="58117"/>
    <lineage>
        <taxon>Bacteria</taxon>
        <taxon>Bacillati</taxon>
        <taxon>Actinomycetota</taxon>
        <taxon>Actinomycetes</taxon>
        <taxon>Streptosporangiales</taxon>
        <taxon>Streptosporangiaceae</taxon>
        <taxon>Microbispora</taxon>
    </lineage>
</organism>
<proteinExistence type="predicted"/>
<evidence type="ECO:0000313" key="1">
    <source>
        <dbReference type="EMBL" id="SIS24374.1"/>
    </source>
</evidence>
<name>A0A1N7HHL1_9ACTN</name>
<dbReference type="AlphaFoldDB" id="A0A1N7HHL1"/>
<dbReference type="STRING" id="58117.SAMN05421833_1516"/>
<protein>
    <submittedName>
        <fullName evidence="1">Uncharacterized protein</fullName>
    </submittedName>
</protein>
<reference evidence="2" key="1">
    <citation type="submission" date="2017-01" db="EMBL/GenBank/DDBJ databases">
        <authorList>
            <person name="Varghese N."/>
            <person name="Submissions S."/>
        </authorList>
    </citation>
    <scope>NUCLEOTIDE SEQUENCE [LARGE SCALE GENOMIC DNA]</scope>
    <source>
        <strain evidence="2">ATCC 12950</strain>
    </source>
</reference>
<accession>A0A1N7HHL1</accession>
<dbReference type="EMBL" id="FTNI01000051">
    <property type="protein sequence ID" value="SIS24374.1"/>
    <property type="molecule type" value="Genomic_DNA"/>
</dbReference>